<feature type="compositionally biased region" description="Polar residues" evidence="1">
    <location>
        <begin position="307"/>
        <end position="327"/>
    </location>
</feature>
<dbReference type="OrthoDB" id="3070249at2759"/>
<feature type="compositionally biased region" description="Polar residues" evidence="1">
    <location>
        <begin position="456"/>
        <end position="466"/>
    </location>
</feature>
<feature type="compositionally biased region" description="Low complexity" evidence="1">
    <location>
        <begin position="116"/>
        <end position="134"/>
    </location>
</feature>
<protein>
    <submittedName>
        <fullName evidence="2">Uncharacterized protein</fullName>
    </submittedName>
</protein>
<evidence type="ECO:0000256" key="1">
    <source>
        <dbReference type="SAM" id="MobiDB-lite"/>
    </source>
</evidence>
<accession>A0A5C3M597</accession>
<keyword evidence="3" id="KW-1185">Reference proteome</keyword>
<organism evidence="2 3">
    <name type="scientific">Crucibulum laeve</name>
    <dbReference type="NCBI Taxonomy" id="68775"/>
    <lineage>
        <taxon>Eukaryota</taxon>
        <taxon>Fungi</taxon>
        <taxon>Dikarya</taxon>
        <taxon>Basidiomycota</taxon>
        <taxon>Agaricomycotina</taxon>
        <taxon>Agaricomycetes</taxon>
        <taxon>Agaricomycetidae</taxon>
        <taxon>Agaricales</taxon>
        <taxon>Agaricineae</taxon>
        <taxon>Nidulariaceae</taxon>
        <taxon>Crucibulum</taxon>
    </lineage>
</organism>
<feature type="region of interest" description="Disordered" evidence="1">
    <location>
        <begin position="259"/>
        <end position="295"/>
    </location>
</feature>
<proteinExistence type="predicted"/>
<reference evidence="2 3" key="1">
    <citation type="journal article" date="2019" name="Nat. Ecol. Evol.">
        <title>Megaphylogeny resolves global patterns of mushroom evolution.</title>
        <authorList>
            <person name="Varga T."/>
            <person name="Krizsan K."/>
            <person name="Foldi C."/>
            <person name="Dima B."/>
            <person name="Sanchez-Garcia M."/>
            <person name="Sanchez-Ramirez S."/>
            <person name="Szollosi G.J."/>
            <person name="Szarkandi J.G."/>
            <person name="Papp V."/>
            <person name="Albert L."/>
            <person name="Andreopoulos W."/>
            <person name="Angelini C."/>
            <person name="Antonin V."/>
            <person name="Barry K.W."/>
            <person name="Bougher N.L."/>
            <person name="Buchanan P."/>
            <person name="Buyck B."/>
            <person name="Bense V."/>
            <person name="Catcheside P."/>
            <person name="Chovatia M."/>
            <person name="Cooper J."/>
            <person name="Damon W."/>
            <person name="Desjardin D."/>
            <person name="Finy P."/>
            <person name="Geml J."/>
            <person name="Haridas S."/>
            <person name="Hughes K."/>
            <person name="Justo A."/>
            <person name="Karasinski D."/>
            <person name="Kautmanova I."/>
            <person name="Kiss B."/>
            <person name="Kocsube S."/>
            <person name="Kotiranta H."/>
            <person name="LaButti K.M."/>
            <person name="Lechner B.E."/>
            <person name="Liimatainen K."/>
            <person name="Lipzen A."/>
            <person name="Lukacs Z."/>
            <person name="Mihaltcheva S."/>
            <person name="Morgado L.N."/>
            <person name="Niskanen T."/>
            <person name="Noordeloos M.E."/>
            <person name="Ohm R.A."/>
            <person name="Ortiz-Santana B."/>
            <person name="Ovrebo C."/>
            <person name="Racz N."/>
            <person name="Riley R."/>
            <person name="Savchenko A."/>
            <person name="Shiryaev A."/>
            <person name="Soop K."/>
            <person name="Spirin V."/>
            <person name="Szebenyi C."/>
            <person name="Tomsovsky M."/>
            <person name="Tulloss R.E."/>
            <person name="Uehling J."/>
            <person name="Grigoriev I.V."/>
            <person name="Vagvolgyi C."/>
            <person name="Papp T."/>
            <person name="Martin F.M."/>
            <person name="Miettinen O."/>
            <person name="Hibbett D.S."/>
            <person name="Nagy L.G."/>
        </authorList>
    </citation>
    <scope>NUCLEOTIDE SEQUENCE [LARGE SCALE GENOMIC DNA]</scope>
    <source>
        <strain evidence="2 3">CBS 166.37</strain>
    </source>
</reference>
<gene>
    <name evidence="2" type="ORF">BDQ12DRAFT_679720</name>
</gene>
<feature type="region of interest" description="Disordered" evidence="1">
    <location>
        <begin position="110"/>
        <end position="134"/>
    </location>
</feature>
<feature type="compositionally biased region" description="Low complexity" evidence="1">
    <location>
        <begin position="67"/>
        <end position="78"/>
    </location>
</feature>
<dbReference type="EMBL" id="ML213596">
    <property type="protein sequence ID" value="TFK40589.1"/>
    <property type="molecule type" value="Genomic_DNA"/>
</dbReference>
<name>A0A5C3M597_9AGAR</name>
<feature type="region of interest" description="Disordered" evidence="1">
    <location>
        <begin position="1"/>
        <end position="83"/>
    </location>
</feature>
<evidence type="ECO:0000313" key="3">
    <source>
        <dbReference type="Proteomes" id="UP000308652"/>
    </source>
</evidence>
<evidence type="ECO:0000313" key="2">
    <source>
        <dbReference type="EMBL" id="TFK40589.1"/>
    </source>
</evidence>
<feature type="compositionally biased region" description="Polar residues" evidence="1">
    <location>
        <begin position="22"/>
        <end position="38"/>
    </location>
</feature>
<feature type="region of interest" description="Disordered" evidence="1">
    <location>
        <begin position="440"/>
        <end position="466"/>
    </location>
</feature>
<feature type="region of interest" description="Disordered" evidence="1">
    <location>
        <begin position="194"/>
        <end position="226"/>
    </location>
</feature>
<dbReference type="Proteomes" id="UP000308652">
    <property type="component" value="Unassembled WGS sequence"/>
</dbReference>
<sequence length="466" mass="49889">MHRFRVNPPATSDIATPEAMNTVISPPVTLTQTTSSGTGEVLVQQDRGKVKEPEKEKTTKRKRKTSAPKTAVVPDAAALPPPTNQYGYVPMQGQYPYGYYMPSPYGVPSYPPPPTASTISSSPSNTSGSASSYPQPFPYPYQPYGYPAMPPPGYPYMPRYSPGPYGQPTPFGPPGTFAVPPGIFPPLPSGPFPLSSSSSCPLPSGPYPPSPSYPPLPSAYPPGTYPPPVSTYSSPPGYPSYSAFLTSTATLPTAPATIKPTTRKIPQKDNGPVEPKFSAFSYYTNPDDKKKRRKAVENWQEIYEQNQRAASVGSGVTVSPATATPSASPLEPVPAVTQSGGPSLVTAPITENSNTHLPGLDISDMQSCREPITHDSEVRTATTQEKPEAQSHKCTNCSRKIPLGVASTICEKCKLRFKKHQAKAKQRFKLEPRKSLIVHLTSTRGERSSNHGLAPVTTTSGESPAP</sequence>
<feature type="compositionally biased region" description="Pro residues" evidence="1">
    <location>
        <begin position="203"/>
        <end position="226"/>
    </location>
</feature>
<feature type="region of interest" description="Disordered" evidence="1">
    <location>
        <begin position="307"/>
        <end position="363"/>
    </location>
</feature>
<feature type="compositionally biased region" description="Basic and acidic residues" evidence="1">
    <location>
        <begin position="46"/>
        <end position="57"/>
    </location>
</feature>
<dbReference type="AlphaFoldDB" id="A0A5C3M597"/>